<dbReference type="AlphaFoldDB" id="A0A0B6XVN4"/>
<dbReference type="EMBL" id="HACG01000731">
    <property type="protein sequence ID" value="CEK47596.1"/>
    <property type="molecule type" value="Transcribed_RNA"/>
</dbReference>
<gene>
    <name evidence="1" type="primary">ORF1715</name>
</gene>
<accession>A0A0B6XVN4</accession>
<name>A0A0B6XVN4_9EUPU</name>
<proteinExistence type="predicted"/>
<reference evidence="1" key="1">
    <citation type="submission" date="2014-12" db="EMBL/GenBank/DDBJ databases">
        <title>Insight into the proteome of Arion vulgaris.</title>
        <authorList>
            <person name="Aradska J."/>
            <person name="Bulat T."/>
            <person name="Smidak R."/>
            <person name="Sarate P."/>
            <person name="Gangsoo J."/>
            <person name="Sialana F."/>
            <person name="Bilban M."/>
            <person name="Lubec G."/>
        </authorList>
    </citation>
    <scope>NUCLEOTIDE SEQUENCE</scope>
    <source>
        <tissue evidence="1">Skin</tissue>
    </source>
</reference>
<protein>
    <submittedName>
        <fullName evidence="1">Uncharacterized protein</fullName>
    </submittedName>
</protein>
<feature type="non-terminal residue" evidence="1">
    <location>
        <position position="1"/>
    </location>
</feature>
<evidence type="ECO:0000313" key="1">
    <source>
        <dbReference type="EMBL" id="CEK47596.1"/>
    </source>
</evidence>
<organism evidence="1">
    <name type="scientific">Arion vulgaris</name>
    <dbReference type="NCBI Taxonomy" id="1028688"/>
    <lineage>
        <taxon>Eukaryota</taxon>
        <taxon>Metazoa</taxon>
        <taxon>Spiralia</taxon>
        <taxon>Lophotrochozoa</taxon>
        <taxon>Mollusca</taxon>
        <taxon>Gastropoda</taxon>
        <taxon>Heterobranchia</taxon>
        <taxon>Euthyneura</taxon>
        <taxon>Panpulmonata</taxon>
        <taxon>Eupulmonata</taxon>
        <taxon>Stylommatophora</taxon>
        <taxon>Helicina</taxon>
        <taxon>Arionoidea</taxon>
        <taxon>Arionidae</taxon>
        <taxon>Arion</taxon>
    </lineage>
</organism>
<feature type="non-terminal residue" evidence="1">
    <location>
        <position position="83"/>
    </location>
</feature>
<sequence length="83" mass="9825">KMDFDLYTRPASNFGSTMPLYAYPSRFQQDEEQRAAKLKQFEDWKSCVVTDDIRQYFHRVLPATEMKMSGFYSSNQLDRLKGL</sequence>